<evidence type="ECO:0000256" key="11">
    <source>
        <dbReference type="ARBA" id="ARBA00057688"/>
    </source>
</evidence>
<evidence type="ECO:0000256" key="2">
    <source>
        <dbReference type="ARBA" id="ARBA00010156"/>
    </source>
</evidence>
<dbReference type="Gene3D" id="3.30.740.10">
    <property type="entry name" value="Protein Inhibitor Of Neuronal Nitric Oxide Synthase"/>
    <property type="match status" value="1"/>
</dbReference>
<evidence type="ECO:0000256" key="8">
    <source>
        <dbReference type="ARBA" id="ARBA00023175"/>
    </source>
</evidence>
<evidence type="ECO:0000256" key="3">
    <source>
        <dbReference type="ARBA" id="ARBA00011655"/>
    </source>
</evidence>
<organism evidence="13">
    <name type="scientific">Oikopleura dioica</name>
    <name type="common">Tunicate</name>
    <dbReference type="NCBI Taxonomy" id="34765"/>
    <lineage>
        <taxon>Eukaryota</taxon>
        <taxon>Metazoa</taxon>
        <taxon>Chordata</taxon>
        <taxon>Tunicata</taxon>
        <taxon>Appendicularia</taxon>
        <taxon>Copelata</taxon>
        <taxon>Oikopleuridae</taxon>
        <taxon>Oikopleura</taxon>
    </lineage>
</organism>
<dbReference type="AlphaFoldDB" id="E4XTG9"/>
<dbReference type="FunFam" id="3.30.740.10:FF:000002">
    <property type="entry name" value="Dynein light chain"/>
    <property type="match status" value="1"/>
</dbReference>
<dbReference type="InterPro" id="IPR037177">
    <property type="entry name" value="DLC_sf"/>
</dbReference>
<evidence type="ECO:0000256" key="1">
    <source>
        <dbReference type="ARBA" id="ARBA00004430"/>
    </source>
</evidence>
<evidence type="ECO:0000256" key="7">
    <source>
        <dbReference type="ARBA" id="ARBA00023069"/>
    </source>
</evidence>
<evidence type="ECO:0000313" key="14">
    <source>
        <dbReference type="EMBL" id="CBY33390.1"/>
    </source>
</evidence>
<proteinExistence type="inferred from homology"/>
<dbReference type="CDD" id="cd21453">
    <property type="entry name" value="DLC-like_DNAL4"/>
    <property type="match status" value="1"/>
</dbReference>
<sequence>MAEVQKQEKDELVHRAGHGFPLVIDCDMQEEMSSEASDAAVTAVEKYSNNYSLAAKMVKEQMDKKFGAAWHCIIGEGFDANVDADCGAKMVMMFGGAVGILLWKCN</sequence>
<keyword evidence="7" id="KW-0969">Cilium</keyword>
<gene>
    <name evidence="13" type="ORF">GSOID_T00003775001</name>
    <name evidence="14" type="ORF">GSOID_T00021295001</name>
</gene>
<keyword evidence="8 12" id="KW-0505">Motor protein</keyword>
<keyword evidence="4 12" id="KW-0963">Cytoplasm</keyword>
<dbReference type="Proteomes" id="UP000001307">
    <property type="component" value="Unassembled WGS sequence"/>
</dbReference>
<dbReference type="GO" id="GO:0007017">
    <property type="term" value="P:microtubule-based process"/>
    <property type="evidence" value="ECO:0007669"/>
    <property type="project" value="InterPro"/>
</dbReference>
<comment type="subunit">
    <text evidence="3">Consists of at least two heavy chains and a number of intermediate and light chains.</text>
</comment>
<dbReference type="EMBL" id="FN653155">
    <property type="protein sequence ID" value="CBY13031.1"/>
    <property type="molecule type" value="Genomic_DNA"/>
</dbReference>
<dbReference type="GO" id="GO:0005930">
    <property type="term" value="C:axoneme"/>
    <property type="evidence" value="ECO:0007669"/>
    <property type="project" value="UniProtKB-SubCell"/>
</dbReference>
<comment type="similarity">
    <text evidence="2 12">Belongs to the dynein light chain family.</text>
</comment>
<dbReference type="SMART" id="SM01375">
    <property type="entry name" value="Dynein_light"/>
    <property type="match status" value="1"/>
</dbReference>
<dbReference type="EMBL" id="FN654413">
    <property type="protein sequence ID" value="CBY33390.1"/>
    <property type="molecule type" value="Genomic_DNA"/>
</dbReference>
<evidence type="ECO:0000256" key="4">
    <source>
        <dbReference type="ARBA" id="ARBA00022490"/>
    </source>
</evidence>
<evidence type="ECO:0000256" key="12">
    <source>
        <dbReference type="RuleBase" id="RU365010"/>
    </source>
</evidence>
<keyword evidence="9 12" id="KW-0206">Cytoskeleton</keyword>
<evidence type="ECO:0000256" key="10">
    <source>
        <dbReference type="ARBA" id="ARBA00023273"/>
    </source>
</evidence>
<accession>E4XTG9</accession>
<keyword evidence="6 12" id="KW-0243">Dynein</keyword>
<dbReference type="PANTHER" id="PTHR11886:SF2">
    <property type="entry name" value="DYNEIN AXONEMAL LIGHT CHAIN 4"/>
    <property type="match status" value="1"/>
</dbReference>
<dbReference type="Pfam" id="PF01221">
    <property type="entry name" value="Dynein_light"/>
    <property type="match status" value="1"/>
</dbReference>
<evidence type="ECO:0000313" key="13">
    <source>
        <dbReference type="EMBL" id="CBY13031.1"/>
    </source>
</evidence>
<dbReference type="GO" id="GO:0030286">
    <property type="term" value="C:dynein complex"/>
    <property type="evidence" value="ECO:0007669"/>
    <property type="project" value="UniProtKB-KW"/>
</dbReference>
<dbReference type="InterPro" id="IPR001372">
    <property type="entry name" value="Dynein_light_chain_typ-1/2"/>
</dbReference>
<evidence type="ECO:0000256" key="5">
    <source>
        <dbReference type="ARBA" id="ARBA00022701"/>
    </source>
</evidence>
<dbReference type="GO" id="GO:0005874">
    <property type="term" value="C:microtubule"/>
    <property type="evidence" value="ECO:0007669"/>
    <property type="project" value="UniProtKB-KW"/>
</dbReference>
<dbReference type="Proteomes" id="UP000011014">
    <property type="component" value="Unassembled WGS sequence"/>
</dbReference>
<name>E4XTG9_OIKDI</name>
<comment type="subcellular location">
    <subcellularLocation>
        <location evidence="1">Cytoplasm</location>
        <location evidence="1">Cytoskeleton</location>
        <location evidence="1">Cilium axoneme</location>
    </subcellularLocation>
</comment>
<reference evidence="13" key="1">
    <citation type="journal article" date="2010" name="Science">
        <title>Plasticity of animal genome architecture unmasked by rapid evolution of a pelagic tunicate.</title>
        <authorList>
            <person name="Denoeud F."/>
            <person name="Henriet S."/>
            <person name="Mungpakdee S."/>
            <person name="Aury J.M."/>
            <person name="Da Silva C."/>
            <person name="Brinkmann H."/>
            <person name="Mikhaleva J."/>
            <person name="Olsen L.C."/>
            <person name="Jubin C."/>
            <person name="Canestro C."/>
            <person name="Bouquet J.M."/>
            <person name="Danks G."/>
            <person name="Poulain J."/>
            <person name="Campsteijn C."/>
            <person name="Adamski M."/>
            <person name="Cross I."/>
            <person name="Yadetie F."/>
            <person name="Muffato M."/>
            <person name="Louis A."/>
            <person name="Butcher S."/>
            <person name="Tsagkogeorga G."/>
            <person name="Konrad A."/>
            <person name="Singh S."/>
            <person name="Jensen M.F."/>
            <person name="Cong E.H."/>
            <person name="Eikeseth-Otteraa H."/>
            <person name="Noel B."/>
            <person name="Anthouard V."/>
            <person name="Porcel B.M."/>
            <person name="Kachouri-Lafond R."/>
            <person name="Nishino A."/>
            <person name="Ugolini M."/>
            <person name="Chourrout P."/>
            <person name="Nishida H."/>
            <person name="Aasland R."/>
            <person name="Huzurbazar S."/>
            <person name="Westhof E."/>
            <person name="Delsuc F."/>
            <person name="Lehrach H."/>
            <person name="Reinhardt R."/>
            <person name="Weissenbach J."/>
            <person name="Roy S.W."/>
            <person name="Artiguenave F."/>
            <person name="Postlethwait J.H."/>
            <person name="Manak J.R."/>
            <person name="Thompson E.M."/>
            <person name="Jaillon O."/>
            <person name="Du Pasquier L."/>
            <person name="Boudinot P."/>
            <person name="Liberles D.A."/>
            <person name="Volff J.N."/>
            <person name="Philippe H."/>
            <person name="Lenhard B."/>
            <person name="Roest Crollius H."/>
            <person name="Wincker P."/>
            <person name="Chourrout D."/>
        </authorList>
    </citation>
    <scope>NUCLEOTIDE SEQUENCE [LARGE SCALE GENOMIC DNA]</scope>
</reference>
<evidence type="ECO:0000256" key="9">
    <source>
        <dbReference type="ARBA" id="ARBA00023212"/>
    </source>
</evidence>
<protein>
    <recommendedName>
        <fullName evidence="12">Dynein light chain</fullName>
    </recommendedName>
</protein>
<evidence type="ECO:0000313" key="15">
    <source>
        <dbReference type="Proteomes" id="UP000001307"/>
    </source>
</evidence>
<comment type="function">
    <text evidence="11">Force generating protein of respiratory cilia. Produces force towards the minus ends of microtubules. Dynein has ATPase activity.</text>
</comment>
<keyword evidence="15" id="KW-1185">Reference proteome</keyword>
<dbReference type="PANTHER" id="PTHR11886">
    <property type="entry name" value="DYNEIN LIGHT CHAIN"/>
    <property type="match status" value="1"/>
</dbReference>
<evidence type="ECO:0000256" key="6">
    <source>
        <dbReference type="ARBA" id="ARBA00023017"/>
    </source>
</evidence>
<dbReference type="OrthoDB" id="6506078at2759"/>
<keyword evidence="5 12" id="KW-0493">Microtubule</keyword>
<dbReference type="SUPFAM" id="SSF54648">
    <property type="entry name" value="DLC"/>
    <property type="match status" value="1"/>
</dbReference>
<keyword evidence="10" id="KW-0966">Cell projection</keyword>
<dbReference type="InParanoid" id="E4XTG9"/>